<name>H2C9S9_9CREN</name>
<keyword evidence="2" id="KW-1185">Reference proteome</keyword>
<dbReference type="AlphaFoldDB" id="H2C9S9"/>
<accession>H2C9S9</accession>
<proteinExistence type="predicted"/>
<sequence>MTFENLRNPSTLLRFPDQLTTVTKMKNVR</sequence>
<evidence type="ECO:0000313" key="2">
    <source>
        <dbReference type="Proteomes" id="UP000003980"/>
    </source>
</evidence>
<dbReference type="HOGENOM" id="CLU_220884_0_0_2"/>
<reference evidence="1 2" key="1">
    <citation type="submission" date="2012-01" db="EMBL/GenBank/DDBJ databases">
        <title>Improved High-Quality Draft sequence of Metallosphaera yellowstonensis MK1.</title>
        <authorList>
            <consortium name="US DOE Joint Genome Institute"/>
            <person name="Lucas S."/>
            <person name="Han J."/>
            <person name="Cheng J.-F."/>
            <person name="Goodwin L."/>
            <person name="Pitluck S."/>
            <person name="Peters L."/>
            <person name="Teshima H."/>
            <person name="Detter J.C."/>
            <person name="Han C."/>
            <person name="Tapia R."/>
            <person name="Land M."/>
            <person name="Hauser L."/>
            <person name="Kyrpides N."/>
            <person name="Kozubal M."/>
            <person name="Macur R.E."/>
            <person name="Jay Z."/>
            <person name="Inskeep W."/>
            <person name="Woyke T."/>
        </authorList>
    </citation>
    <scope>NUCLEOTIDE SEQUENCE [LARGE SCALE GENOMIC DNA]</scope>
    <source>
        <strain evidence="1 2">MK1</strain>
    </source>
</reference>
<gene>
    <name evidence="1" type="ORF">MetMK1DRAFT_00033540</name>
</gene>
<dbReference type="EMBL" id="JH597770">
    <property type="protein sequence ID" value="EHP68905.1"/>
    <property type="molecule type" value="Genomic_DNA"/>
</dbReference>
<organism evidence="1 2">
    <name type="scientific">Metallosphaera yellowstonensis MK1</name>
    <dbReference type="NCBI Taxonomy" id="671065"/>
    <lineage>
        <taxon>Archaea</taxon>
        <taxon>Thermoproteota</taxon>
        <taxon>Thermoprotei</taxon>
        <taxon>Sulfolobales</taxon>
        <taxon>Sulfolobaceae</taxon>
        <taxon>Metallosphaera</taxon>
    </lineage>
</organism>
<evidence type="ECO:0000313" key="1">
    <source>
        <dbReference type="EMBL" id="EHP68905.1"/>
    </source>
</evidence>
<dbReference type="Proteomes" id="UP000003980">
    <property type="component" value="Unassembled WGS sequence"/>
</dbReference>
<protein>
    <submittedName>
        <fullName evidence="1">Uncharacterized protein</fullName>
    </submittedName>
</protein>